<sequence>MTKAVPSPCIGLCRLNEQRLCIGCYRTVEEITGWRDRSEHDKAAIVRCIEERRQQHNT</sequence>
<accession>A0A233RGF0</accession>
<keyword evidence="2" id="KW-1185">Reference proteome</keyword>
<dbReference type="OrthoDB" id="9811423at2"/>
<dbReference type="PANTHER" id="PTHR35175:SF2">
    <property type="entry name" value="DUF1289 DOMAIN-CONTAINING PROTEIN"/>
    <property type="match status" value="1"/>
</dbReference>
<evidence type="ECO:0000313" key="1">
    <source>
        <dbReference type="EMBL" id="OXY82471.1"/>
    </source>
</evidence>
<evidence type="ECO:0000313" key="2">
    <source>
        <dbReference type="Proteomes" id="UP000242757"/>
    </source>
</evidence>
<dbReference type="RefSeq" id="WP_094199252.1">
    <property type="nucleotide sequence ID" value="NZ_NBIM01000001.1"/>
</dbReference>
<proteinExistence type="predicted"/>
<dbReference type="AlphaFoldDB" id="A0A233RGF0"/>
<dbReference type="Proteomes" id="UP000242757">
    <property type="component" value="Unassembled WGS sequence"/>
</dbReference>
<comment type="caution">
    <text evidence="1">The sequence shown here is derived from an EMBL/GenBank/DDBJ whole genome shotgun (WGS) entry which is preliminary data.</text>
</comment>
<dbReference type="Pfam" id="PF06945">
    <property type="entry name" value="DUF1289"/>
    <property type="match status" value="1"/>
</dbReference>
<protein>
    <submittedName>
        <fullName evidence="1">DUF1289 domain-containing protein</fullName>
    </submittedName>
</protein>
<name>A0A233RGF0_9GAMM</name>
<organism evidence="1 2">
    <name type="scientific">Oceanimonas doudoroffii</name>
    <dbReference type="NCBI Taxonomy" id="84158"/>
    <lineage>
        <taxon>Bacteria</taxon>
        <taxon>Pseudomonadati</taxon>
        <taxon>Pseudomonadota</taxon>
        <taxon>Gammaproteobacteria</taxon>
        <taxon>Aeromonadales</taxon>
        <taxon>Aeromonadaceae</taxon>
        <taxon>Oceanimonas</taxon>
    </lineage>
</organism>
<dbReference type="InterPro" id="IPR010710">
    <property type="entry name" value="DUF1289"/>
</dbReference>
<reference evidence="1 2" key="1">
    <citation type="submission" date="2017-08" db="EMBL/GenBank/DDBJ databases">
        <title>A Genome Sequence of Oceanimonas doudoroffii ATCC 27123T.</title>
        <authorList>
            <person name="Brennan M.A."/>
            <person name="Maclea K.S."/>
            <person name="Mcclelland W.D."/>
            <person name="Trachtenberg A.M."/>
        </authorList>
    </citation>
    <scope>NUCLEOTIDE SEQUENCE [LARGE SCALE GENOMIC DNA]</scope>
    <source>
        <strain evidence="1 2">ATCC 27123</strain>
    </source>
</reference>
<dbReference type="EMBL" id="NBIM01000001">
    <property type="protein sequence ID" value="OXY82471.1"/>
    <property type="molecule type" value="Genomic_DNA"/>
</dbReference>
<dbReference type="PANTHER" id="PTHR35175">
    <property type="entry name" value="DUF1289 DOMAIN-CONTAINING PROTEIN"/>
    <property type="match status" value="1"/>
</dbReference>
<gene>
    <name evidence="1" type="ORF">B6S08_02780</name>
</gene>